<evidence type="ECO:0000259" key="5">
    <source>
        <dbReference type="PROSITE" id="PS50930"/>
    </source>
</evidence>
<evidence type="ECO:0000256" key="2">
    <source>
        <dbReference type="ARBA" id="ARBA00024867"/>
    </source>
</evidence>
<evidence type="ECO:0000259" key="4">
    <source>
        <dbReference type="PROSITE" id="PS50110"/>
    </source>
</evidence>
<dbReference type="Gene3D" id="2.40.50.1020">
    <property type="entry name" value="LytTr DNA-binding domain"/>
    <property type="match status" value="1"/>
</dbReference>
<dbReference type="SUPFAM" id="SSF52172">
    <property type="entry name" value="CheY-like"/>
    <property type="match status" value="1"/>
</dbReference>
<dbReference type="SMART" id="SM00448">
    <property type="entry name" value="REC"/>
    <property type="match status" value="1"/>
</dbReference>
<dbReference type="AlphaFoldDB" id="A0A1I0K2D0"/>
<comment type="function">
    <text evidence="2">May play the central regulatory role in sporulation. It may be an element of the effector pathway responsible for the activation of sporulation genes in response to nutritional stress. Spo0A may act in concert with spo0H (a sigma factor) to control the expression of some genes that are critical to the sporulation process.</text>
</comment>
<dbReference type="InterPro" id="IPR001789">
    <property type="entry name" value="Sig_transdc_resp-reg_receiver"/>
</dbReference>
<dbReference type="GO" id="GO:0000156">
    <property type="term" value="F:phosphorelay response regulator activity"/>
    <property type="evidence" value="ECO:0007669"/>
    <property type="project" value="InterPro"/>
</dbReference>
<feature type="domain" description="Response regulatory" evidence="4">
    <location>
        <begin position="3"/>
        <end position="122"/>
    </location>
</feature>
<reference evidence="7" key="1">
    <citation type="submission" date="2016-10" db="EMBL/GenBank/DDBJ databases">
        <authorList>
            <person name="Varghese N."/>
            <person name="Submissions S."/>
        </authorList>
    </citation>
    <scope>NUCLEOTIDE SEQUENCE [LARGE SCALE GENOMIC DNA]</scope>
    <source>
        <strain evidence="7">NLAE-zl-G277</strain>
    </source>
</reference>
<dbReference type="Gene3D" id="3.40.50.2300">
    <property type="match status" value="1"/>
</dbReference>
<dbReference type="InterPro" id="IPR007492">
    <property type="entry name" value="LytTR_DNA-bd_dom"/>
</dbReference>
<name>A0A1I0K2D0_9FIRM</name>
<keyword evidence="7" id="KW-1185">Reference proteome</keyword>
<dbReference type="InterPro" id="IPR046947">
    <property type="entry name" value="LytR-like"/>
</dbReference>
<evidence type="ECO:0000256" key="3">
    <source>
        <dbReference type="PROSITE-ProRule" id="PRU00169"/>
    </source>
</evidence>
<dbReference type="STRING" id="460384.SAMN05216313_14111"/>
<dbReference type="InterPro" id="IPR011006">
    <property type="entry name" value="CheY-like_superfamily"/>
</dbReference>
<dbReference type="RefSeq" id="WP_092370637.1">
    <property type="nucleotide sequence ID" value="NZ_CABJCG010000009.1"/>
</dbReference>
<dbReference type="GeneID" id="93278186"/>
<dbReference type="GO" id="GO:0003677">
    <property type="term" value="F:DNA binding"/>
    <property type="evidence" value="ECO:0007669"/>
    <property type="project" value="InterPro"/>
</dbReference>
<dbReference type="PROSITE" id="PS50930">
    <property type="entry name" value="HTH_LYTTR"/>
    <property type="match status" value="1"/>
</dbReference>
<evidence type="ECO:0000256" key="1">
    <source>
        <dbReference type="ARBA" id="ARBA00018672"/>
    </source>
</evidence>
<dbReference type="Pfam" id="PF00072">
    <property type="entry name" value="Response_reg"/>
    <property type="match status" value="1"/>
</dbReference>
<evidence type="ECO:0000313" key="6">
    <source>
        <dbReference type="EMBL" id="SEU16966.1"/>
    </source>
</evidence>
<protein>
    <recommendedName>
        <fullName evidence="1">Stage 0 sporulation protein A homolog</fullName>
    </recommendedName>
</protein>
<dbReference type="PROSITE" id="PS50110">
    <property type="entry name" value="RESPONSE_REGULATORY"/>
    <property type="match status" value="1"/>
</dbReference>
<proteinExistence type="predicted"/>
<dbReference type="PANTHER" id="PTHR37299:SF1">
    <property type="entry name" value="STAGE 0 SPORULATION PROTEIN A HOMOLOG"/>
    <property type="match status" value="1"/>
</dbReference>
<accession>A0A1I0K2D0</accession>
<dbReference type="Proteomes" id="UP000198508">
    <property type="component" value="Unassembled WGS sequence"/>
</dbReference>
<comment type="caution">
    <text evidence="3">Lacks conserved residue(s) required for the propagation of feature annotation.</text>
</comment>
<dbReference type="Pfam" id="PF04397">
    <property type="entry name" value="LytTR"/>
    <property type="match status" value="1"/>
</dbReference>
<dbReference type="SMART" id="SM00850">
    <property type="entry name" value="LytTR"/>
    <property type="match status" value="1"/>
</dbReference>
<feature type="domain" description="HTH LytTR-type" evidence="5">
    <location>
        <begin position="133"/>
        <end position="234"/>
    </location>
</feature>
<sequence>MLRIAICESVRWDQDYLKKIVSGYMDQRGICCSIQCFGGGFEFLDYVSSRGSFHIALINASMERFNGIETAKELREYDRACQIIFVSFTDEFAISAYSVGAQSYLLKPVTRGELDQALDNCVRIRRERDLGTLVVKMSSGYYSILYRDIVYLESSGHKIIIHLSDGNCLTVYGRLDDYEDSVNEDPRFVRIHKSTLVNADYIFFIGREEILLYDKTALKISRNLINSAKEQYFTYLHSKQSRIMA</sequence>
<organism evidence="6 7">
    <name type="scientific">Enterocloster lavalensis</name>
    <dbReference type="NCBI Taxonomy" id="460384"/>
    <lineage>
        <taxon>Bacteria</taxon>
        <taxon>Bacillati</taxon>
        <taxon>Bacillota</taxon>
        <taxon>Clostridia</taxon>
        <taxon>Lachnospirales</taxon>
        <taxon>Lachnospiraceae</taxon>
        <taxon>Enterocloster</taxon>
    </lineage>
</organism>
<dbReference type="PANTHER" id="PTHR37299">
    <property type="entry name" value="TRANSCRIPTIONAL REGULATOR-RELATED"/>
    <property type="match status" value="1"/>
</dbReference>
<dbReference type="EMBL" id="FOIM01000041">
    <property type="protein sequence ID" value="SEU16966.1"/>
    <property type="molecule type" value="Genomic_DNA"/>
</dbReference>
<evidence type="ECO:0000313" key="7">
    <source>
        <dbReference type="Proteomes" id="UP000198508"/>
    </source>
</evidence>
<gene>
    <name evidence="6" type="ORF">SAMN05216313_14111</name>
</gene>